<keyword evidence="3" id="KW-1185">Reference proteome</keyword>
<reference evidence="2" key="1">
    <citation type="journal article" date="2022" name="Int. J. Mol. Sci.">
        <title>Draft Genome of Tanacetum Coccineum: Genomic Comparison of Closely Related Tanacetum-Family Plants.</title>
        <authorList>
            <person name="Yamashiro T."/>
            <person name="Shiraishi A."/>
            <person name="Nakayama K."/>
            <person name="Satake H."/>
        </authorList>
    </citation>
    <scope>NUCLEOTIDE SEQUENCE</scope>
</reference>
<evidence type="ECO:0000313" key="2">
    <source>
        <dbReference type="EMBL" id="GJT29503.1"/>
    </source>
</evidence>
<proteinExistence type="predicted"/>
<dbReference type="PANTHER" id="PTHR11439:SF509">
    <property type="entry name" value="RNA-DIRECTED DNA POLYMERASE"/>
    <property type="match status" value="1"/>
</dbReference>
<comment type="caution">
    <text evidence="2">The sequence shown here is derived from an EMBL/GenBank/DDBJ whole genome shotgun (WGS) entry which is preliminary data.</text>
</comment>
<sequence length="308" mass="35160">MRYDPCNNQFRRVQTLILQHRLYHLRELTGDTCFSTLFYEFLNPSPSVDHPTPEVVALINEVIDPVLAGSTGSPSSTIVDQDAPSPSNSQTTPDTQPPIIPNDVDEDNHDIEVQHMFNRTVLWYFHSQNLLTDQSSSSVLFIQLLPLDHDQVYRTANQRNDLRDTSDLTMQEELHEFEHLEVWELVPPPDKALVITLKWIYKVKLDEFEAQWILLCSCLDTPMVEKSKLDEIKEGKAKIRHTNRGTVHRGLWYPKDSSIALTAFANADHAGCQDTRRRTSGSIQLLGDRLVSWSSKRQKSAGYSPYGS</sequence>
<feature type="compositionally biased region" description="Polar residues" evidence="1">
    <location>
        <begin position="70"/>
        <end position="89"/>
    </location>
</feature>
<accession>A0ABQ5CU83</accession>
<reference evidence="2" key="2">
    <citation type="submission" date="2022-01" db="EMBL/GenBank/DDBJ databases">
        <authorList>
            <person name="Yamashiro T."/>
            <person name="Shiraishi A."/>
            <person name="Satake H."/>
            <person name="Nakayama K."/>
        </authorList>
    </citation>
    <scope>NUCLEOTIDE SEQUENCE</scope>
</reference>
<dbReference type="Proteomes" id="UP001151760">
    <property type="component" value="Unassembled WGS sequence"/>
</dbReference>
<evidence type="ECO:0000256" key="1">
    <source>
        <dbReference type="SAM" id="MobiDB-lite"/>
    </source>
</evidence>
<dbReference type="EMBL" id="BQNB010014548">
    <property type="protein sequence ID" value="GJT29503.1"/>
    <property type="molecule type" value="Genomic_DNA"/>
</dbReference>
<gene>
    <name evidence="2" type="ORF">Tco_0909778</name>
</gene>
<evidence type="ECO:0000313" key="3">
    <source>
        <dbReference type="Proteomes" id="UP001151760"/>
    </source>
</evidence>
<organism evidence="2 3">
    <name type="scientific">Tanacetum coccineum</name>
    <dbReference type="NCBI Taxonomy" id="301880"/>
    <lineage>
        <taxon>Eukaryota</taxon>
        <taxon>Viridiplantae</taxon>
        <taxon>Streptophyta</taxon>
        <taxon>Embryophyta</taxon>
        <taxon>Tracheophyta</taxon>
        <taxon>Spermatophyta</taxon>
        <taxon>Magnoliopsida</taxon>
        <taxon>eudicotyledons</taxon>
        <taxon>Gunneridae</taxon>
        <taxon>Pentapetalae</taxon>
        <taxon>asterids</taxon>
        <taxon>campanulids</taxon>
        <taxon>Asterales</taxon>
        <taxon>Asteraceae</taxon>
        <taxon>Asteroideae</taxon>
        <taxon>Anthemideae</taxon>
        <taxon>Anthemidinae</taxon>
        <taxon>Tanacetum</taxon>
    </lineage>
</organism>
<dbReference type="PANTHER" id="PTHR11439">
    <property type="entry name" value="GAG-POL-RELATED RETROTRANSPOSON"/>
    <property type="match status" value="1"/>
</dbReference>
<feature type="region of interest" description="Disordered" evidence="1">
    <location>
        <begin position="70"/>
        <end position="102"/>
    </location>
</feature>
<protein>
    <submittedName>
        <fullName evidence="2">Uncharacterized protein</fullName>
    </submittedName>
</protein>
<name>A0ABQ5CU83_9ASTR</name>